<proteinExistence type="predicted"/>
<dbReference type="EMBL" id="AJWY01008047">
    <property type="protein sequence ID" value="EKC62294.1"/>
    <property type="molecule type" value="Genomic_DNA"/>
</dbReference>
<reference evidence="2" key="1">
    <citation type="journal article" date="2013" name="Environ. Microbiol.">
        <title>Microbiota from the distal guts of lean and obese adolescents exhibit partial functional redundancy besides clear differences in community structure.</title>
        <authorList>
            <person name="Ferrer M."/>
            <person name="Ruiz A."/>
            <person name="Lanza F."/>
            <person name="Haange S.B."/>
            <person name="Oberbach A."/>
            <person name="Till H."/>
            <person name="Bargiela R."/>
            <person name="Campoy C."/>
            <person name="Segura M.T."/>
            <person name="Richter M."/>
            <person name="von Bergen M."/>
            <person name="Seifert J."/>
            <person name="Suarez A."/>
        </authorList>
    </citation>
    <scope>NUCLEOTIDE SEQUENCE</scope>
</reference>
<dbReference type="GO" id="GO:0016301">
    <property type="term" value="F:kinase activity"/>
    <property type="evidence" value="ECO:0007669"/>
    <property type="project" value="UniProtKB-KW"/>
</dbReference>
<gene>
    <name evidence="2" type="ORF">LEA_11914</name>
</gene>
<evidence type="ECO:0000313" key="2">
    <source>
        <dbReference type="EMBL" id="EKC62294.1"/>
    </source>
</evidence>
<dbReference type="AlphaFoldDB" id="K1T3X0"/>
<keyword evidence="1" id="KW-0472">Membrane</keyword>
<accession>K1T3X0</accession>
<keyword evidence="2" id="KW-0808">Transferase</keyword>
<comment type="caution">
    <text evidence="2">The sequence shown here is derived from an EMBL/GenBank/DDBJ whole genome shotgun (WGS) entry which is preliminary data.</text>
</comment>
<organism evidence="2">
    <name type="scientific">human gut metagenome</name>
    <dbReference type="NCBI Taxonomy" id="408170"/>
    <lineage>
        <taxon>unclassified sequences</taxon>
        <taxon>metagenomes</taxon>
        <taxon>organismal metagenomes</taxon>
    </lineage>
</organism>
<name>K1T3X0_9ZZZZ</name>
<sequence length="162" mass="18233">MKIYNTQNHTTSHIIAAICYPRNSYERLVVAPKWSPFLSFVGKNSKAPVFSTQNVGLTNGVFSAYDADSYTSASLAAQRAASVLKGTSPRDIGVTEITQGFIFDYKQLDFFHVDSDKVSSSGTIVNEPYWEKYKYLFILLYPSILALLIASIVWLMRANRRE</sequence>
<evidence type="ECO:0000256" key="1">
    <source>
        <dbReference type="SAM" id="Phobius"/>
    </source>
</evidence>
<protein>
    <submittedName>
        <fullName evidence="2">Two-component system sensor histidine kinase</fullName>
    </submittedName>
</protein>
<keyword evidence="1" id="KW-1133">Transmembrane helix</keyword>
<feature type="non-terminal residue" evidence="2">
    <location>
        <position position="162"/>
    </location>
</feature>
<keyword evidence="1" id="KW-0812">Transmembrane</keyword>
<feature type="transmembrane region" description="Helical" evidence="1">
    <location>
        <begin position="135"/>
        <end position="156"/>
    </location>
</feature>
<dbReference type="Gene3D" id="3.40.50.2300">
    <property type="match status" value="2"/>
</dbReference>
<keyword evidence="2" id="KW-0418">Kinase</keyword>